<feature type="domain" description="Enoyl reductase (ER)" evidence="1">
    <location>
        <begin position="14"/>
        <end position="334"/>
    </location>
</feature>
<proteinExistence type="predicted"/>
<evidence type="ECO:0000259" key="1">
    <source>
        <dbReference type="SMART" id="SM00829"/>
    </source>
</evidence>
<dbReference type="AlphaFoldDB" id="A0A8H7M221"/>
<dbReference type="GO" id="GO:0016651">
    <property type="term" value="F:oxidoreductase activity, acting on NAD(P)H"/>
    <property type="evidence" value="ECO:0007669"/>
    <property type="project" value="InterPro"/>
</dbReference>
<evidence type="ECO:0000313" key="2">
    <source>
        <dbReference type="EMBL" id="KAF8751697.1"/>
    </source>
</evidence>
<name>A0A8H7M221_9AGAM</name>
<dbReference type="CDD" id="cd08249">
    <property type="entry name" value="enoyl_reductase_like"/>
    <property type="match status" value="1"/>
</dbReference>
<evidence type="ECO:0000313" key="3">
    <source>
        <dbReference type="Proteomes" id="UP000614334"/>
    </source>
</evidence>
<reference evidence="2" key="1">
    <citation type="submission" date="2020-09" db="EMBL/GenBank/DDBJ databases">
        <title>Comparative genome analyses of four rice-infecting Rhizoctonia solani isolates reveal extensive enrichment of homogalacturonan modification genes.</title>
        <authorList>
            <person name="Lee D.-Y."/>
            <person name="Jeon J."/>
            <person name="Kim K.-T."/>
            <person name="Cheong K."/>
            <person name="Song H."/>
            <person name="Choi G."/>
            <person name="Ko J."/>
            <person name="Opiyo S.O."/>
            <person name="Zuo S."/>
            <person name="Madhav S."/>
            <person name="Lee Y.-H."/>
            <person name="Wang G.-L."/>
        </authorList>
    </citation>
    <scope>NUCLEOTIDE SEQUENCE</scope>
    <source>
        <strain evidence="2">AG1-IA B2</strain>
    </source>
</reference>
<dbReference type="Pfam" id="PF08240">
    <property type="entry name" value="ADH_N"/>
    <property type="match status" value="1"/>
</dbReference>
<dbReference type="SUPFAM" id="SSF51735">
    <property type="entry name" value="NAD(P)-binding Rossmann-fold domains"/>
    <property type="match status" value="1"/>
</dbReference>
<comment type="caution">
    <text evidence="2">The sequence shown here is derived from an EMBL/GenBank/DDBJ whole genome shotgun (WGS) entry which is preliminary data.</text>
</comment>
<dbReference type="Proteomes" id="UP000614334">
    <property type="component" value="Unassembled WGS sequence"/>
</dbReference>
<protein>
    <submittedName>
        <fullName evidence="2">GroES-like protein</fullName>
    </submittedName>
</protein>
<dbReference type="Gene3D" id="3.90.180.10">
    <property type="entry name" value="Medium-chain alcohol dehydrogenases, catalytic domain"/>
    <property type="match status" value="1"/>
</dbReference>
<dbReference type="PANTHER" id="PTHR45348">
    <property type="entry name" value="HYPOTHETICAL OXIDOREDUCTASE (EUROFUNG)"/>
    <property type="match status" value="1"/>
</dbReference>
<sequence length="361" mass="39004">MAQHKALLLLEKYGELEVKTRLTPIPQRGQALVKVNAAAKNFPTVLGVDGAGIVEVVGPEVTNFKVGDRVFFQGLYDSSDETAFQEKAIVDTDIISKIPDNITEDEASTIPSATIAAWVGLFQNWHRSSNKQPYANGKGVLILGGSSSVGQFGGWCFGVSISISYILFTDPELDQGIQLARIAGFSPIVTTASAQHADFLRSLGATRVFDRNVDTITVQSAFPTPVSLVLDSISIAATQEFAFEVLTTPSPVPDAHLVLVLPPTDSLNEQNSGETIAVHTAYGSSHRFKDLTMPFWRNIEQWIKDGKFVPNRVQVVKGGLAALPEAIDLSRKGVWCQGCHPPSGVTTRGNHLYLCNAVKSK</sequence>
<dbReference type="InterPro" id="IPR011032">
    <property type="entry name" value="GroES-like_sf"/>
</dbReference>
<organism evidence="2 3">
    <name type="scientific">Rhizoctonia solani</name>
    <dbReference type="NCBI Taxonomy" id="456999"/>
    <lineage>
        <taxon>Eukaryota</taxon>
        <taxon>Fungi</taxon>
        <taxon>Dikarya</taxon>
        <taxon>Basidiomycota</taxon>
        <taxon>Agaricomycotina</taxon>
        <taxon>Agaricomycetes</taxon>
        <taxon>Cantharellales</taxon>
        <taxon>Ceratobasidiaceae</taxon>
        <taxon>Rhizoctonia</taxon>
    </lineage>
</organism>
<dbReference type="InterPro" id="IPR020843">
    <property type="entry name" value="ER"/>
</dbReference>
<dbReference type="InterPro" id="IPR013154">
    <property type="entry name" value="ADH-like_N"/>
</dbReference>
<dbReference type="InterPro" id="IPR036291">
    <property type="entry name" value="NAD(P)-bd_dom_sf"/>
</dbReference>
<gene>
    <name evidence="2" type="ORF">RHS01_08623</name>
</gene>
<dbReference type="SUPFAM" id="SSF50129">
    <property type="entry name" value="GroES-like"/>
    <property type="match status" value="1"/>
</dbReference>
<dbReference type="InterPro" id="IPR047122">
    <property type="entry name" value="Trans-enoyl_RdTase-like"/>
</dbReference>
<dbReference type="SMART" id="SM00829">
    <property type="entry name" value="PKS_ER"/>
    <property type="match status" value="1"/>
</dbReference>
<accession>A0A8H7M221</accession>
<dbReference type="PANTHER" id="PTHR45348:SF2">
    <property type="entry name" value="ZINC-TYPE ALCOHOL DEHYDROGENASE-LIKE PROTEIN C2E1P3.01"/>
    <property type="match status" value="1"/>
</dbReference>
<dbReference type="EMBL" id="JACYCF010000017">
    <property type="protein sequence ID" value="KAF8751697.1"/>
    <property type="molecule type" value="Genomic_DNA"/>
</dbReference>
<dbReference type="Gene3D" id="3.40.50.720">
    <property type="entry name" value="NAD(P)-binding Rossmann-like Domain"/>
    <property type="match status" value="1"/>
</dbReference>